<reference evidence="2" key="1">
    <citation type="journal article" date="2019" name="Int. J. Syst. Evol. Microbiol.">
        <title>The Global Catalogue of Microorganisms (GCM) 10K type strain sequencing project: providing services to taxonomists for standard genome sequencing and annotation.</title>
        <authorList>
            <consortium name="The Broad Institute Genomics Platform"/>
            <consortium name="The Broad Institute Genome Sequencing Center for Infectious Disease"/>
            <person name="Wu L."/>
            <person name="Ma J."/>
        </authorList>
    </citation>
    <scope>NUCLEOTIDE SEQUENCE [LARGE SCALE GENOMIC DNA]</scope>
    <source>
        <strain evidence="2">CCUG 60214</strain>
    </source>
</reference>
<accession>A0ABW3R532</accession>
<feature type="non-terminal residue" evidence="1">
    <location>
        <position position="1"/>
    </location>
</feature>
<keyword evidence="2" id="KW-1185">Reference proteome</keyword>
<evidence type="ECO:0000313" key="1">
    <source>
        <dbReference type="EMBL" id="MFD1152164.1"/>
    </source>
</evidence>
<name>A0ABW3R532_9PSEU</name>
<evidence type="ECO:0000313" key="2">
    <source>
        <dbReference type="Proteomes" id="UP001597168"/>
    </source>
</evidence>
<comment type="caution">
    <text evidence="1">The sequence shown here is derived from an EMBL/GenBank/DDBJ whole genome shotgun (WGS) entry which is preliminary data.</text>
</comment>
<protein>
    <submittedName>
        <fullName evidence="1">Uncharacterized protein</fullName>
    </submittedName>
</protein>
<dbReference type="EMBL" id="JBHTLK010000333">
    <property type="protein sequence ID" value="MFD1152164.1"/>
    <property type="molecule type" value="Genomic_DNA"/>
</dbReference>
<proteinExistence type="predicted"/>
<organism evidence="1 2">
    <name type="scientific">Saccharothrix hoggarensis</name>
    <dbReference type="NCBI Taxonomy" id="913853"/>
    <lineage>
        <taxon>Bacteria</taxon>
        <taxon>Bacillati</taxon>
        <taxon>Actinomycetota</taxon>
        <taxon>Actinomycetes</taxon>
        <taxon>Pseudonocardiales</taxon>
        <taxon>Pseudonocardiaceae</taxon>
        <taxon>Saccharothrix</taxon>
    </lineage>
</organism>
<sequence length="83" mass="8956">GRLRRTGWRPDEAEALLASVADRPDLAARWREAERLTDERFDEALAVLDDAERAEFADRLLAVVPTADPAAAPSAPTSAPTTG</sequence>
<dbReference type="Proteomes" id="UP001597168">
    <property type="component" value="Unassembled WGS sequence"/>
</dbReference>
<gene>
    <name evidence="1" type="ORF">ACFQ3T_33930</name>
</gene>